<dbReference type="InterPro" id="IPR036388">
    <property type="entry name" value="WH-like_DNA-bd_sf"/>
</dbReference>
<organism evidence="1 2">
    <name type="scientific">Halostagnicola kamekurae</name>
    <dbReference type="NCBI Taxonomy" id="619731"/>
    <lineage>
        <taxon>Archaea</taxon>
        <taxon>Methanobacteriati</taxon>
        <taxon>Methanobacteriota</taxon>
        <taxon>Stenosarchaea group</taxon>
        <taxon>Halobacteria</taxon>
        <taxon>Halobacteriales</taxon>
        <taxon>Natrialbaceae</taxon>
        <taxon>Halostagnicola</taxon>
    </lineage>
</organism>
<accession>A0A1I6TPX1</accession>
<sequence length="98" mass="10820">MYTDVNVDLCTNPLPILLDTMSTASHDRAVPKQAFTGVSELESSKAKLVYLALLVTEEATTTELQRMLDLPKLTLLPILTSLVHQDLAQRTEDGYACQ</sequence>
<proteinExistence type="predicted"/>
<dbReference type="Proteomes" id="UP000199199">
    <property type="component" value="Unassembled WGS sequence"/>
</dbReference>
<evidence type="ECO:0008006" key="3">
    <source>
        <dbReference type="Google" id="ProtNLM"/>
    </source>
</evidence>
<dbReference type="EMBL" id="FOZS01000003">
    <property type="protein sequence ID" value="SFS91292.1"/>
    <property type="molecule type" value="Genomic_DNA"/>
</dbReference>
<evidence type="ECO:0000313" key="1">
    <source>
        <dbReference type="EMBL" id="SFS91292.1"/>
    </source>
</evidence>
<keyword evidence="2" id="KW-1185">Reference proteome</keyword>
<evidence type="ECO:0000313" key="2">
    <source>
        <dbReference type="Proteomes" id="UP000199199"/>
    </source>
</evidence>
<dbReference type="RefSeq" id="WP_394328106.1">
    <property type="nucleotide sequence ID" value="NZ_FOZS01000003.1"/>
</dbReference>
<reference evidence="2" key="1">
    <citation type="submission" date="2016-10" db="EMBL/GenBank/DDBJ databases">
        <authorList>
            <person name="Varghese N."/>
            <person name="Submissions S."/>
        </authorList>
    </citation>
    <scope>NUCLEOTIDE SEQUENCE [LARGE SCALE GENOMIC DNA]</scope>
    <source>
        <strain evidence="2">DSM 22427</strain>
    </source>
</reference>
<dbReference type="Gene3D" id="1.10.10.10">
    <property type="entry name" value="Winged helix-like DNA-binding domain superfamily/Winged helix DNA-binding domain"/>
    <property type="match status" value="1"/>
</dbReference>
<protein>
    <recommendedName>
        <fullName evidence="3">Sugar-specific transcriptional regulator TrmB</fullName>
    </recommendedName>
</protein>
<name>A0A1I6TPX1_9EURY</name>
<gene>
    <name evidence="1" type="ORF">SAMN04488556_3304</name>
</gene>
<dbReference type="AlphaFoldDB" id="A0A1I6TPX1"/>